<dbReference type="SUPFAM" id="SSF54197">
    <property type="entry name" value="HIT-like"/>
    <property type="match status" value="1"/>
</dbReference>
<keyword evidence="3" id="KW-1185">Reference proteome</keyword>
<gene>
    <name evidence="2" type="ORF">CANTADRAFT_89522</name>
</gene>
<dbReference type="GO" id="GO:1990165">
    <property type="term" value="F:single-strand break-containing DNA binding"/>
    <property type="evidence" value="ECO:0007669"/>
    <property type="project" value="TreeGrafter"/>
</dbReference>
<dbReference type="PANTHER" id="PTHR12486">
    <property type="entry name" value="APRATAXIN-RELATED"/>
    <property type="match status" value="1"/>
</dbReference>
<dbReference type="PANTHER" id="PTHR12486:SF4">
    <property type="entry name" value="APRATAXIN"/>
    <property type="match status" value="1"/>
</dbReference>
<protein>
    <submittedName>
        <fullName evidence="2">Histidine triad superfamily, third branch</fullName>
    </submittedName>
</protein>
<proteinExistence type="predicted"/>
<evidence type="ECO:0000313" key="2">
    <source>
        <dbReference type="EMBL" id="ODV79910.1"/>
    </source>
</evidence>
<dbReference type="Pfam" id="PF16278">
    <property type="entry name" value="zf-C2HE"/>
    <property type="match status" value="1"/>
</dbReference>
<dbReference type="Gene3D" id="3.30.428.10">
    <property type="entry name" value="HIT-like"/>
    <property type="match status" value="1"/>
</dbReference>
<sequence>MSFRDALNQYIEHPTKYDDVIFHDDNVVIIRDKFPKSIRHFLIIPKSKLITHIHPLDVFNRNYIDQKGDELYELMLEYVEKAKDLIVQDLSTTLNHLDNIKASEFKNSFIRAGIHSVPSLRNLHIHVITQDFHSDRMKNKKHYNSFTTKFFVDFEQLDPMLNEKFNKLVNRNENYDSSSAHESESDDGIEYVRHVRNGATLNEFLKSDLKCVYCGVNFEKSMVKLKEHLKIHFKEKYQALGDYQNLLPNASR</sequence>
<dbReference type="OrthoDB" id="3512845at2759"/>
<name>A0A1E4SK92_9ASCO</name>
<dbReference type="GeneID" id="30985713"/>
<feature type="domain" description="Aprataxin C2HE/C2H2/C2HC zinc finger" evidence="1">
    <location>
        <begin position="147"/>
        <end position="235"/>
    </location>
</feature>
<dbReference type="AlphaFoldDB" id="A0A1E4SK92"/>
<dbReference type="GO" id="GO:0000012">
    <property type="term" value="P:single strand break repair"/>
    <property type="evidence" value="ECO:0007669"/>
    <property type="project" value="TreeGrafter"/>
</dbReference>
<organism evidence="2 3">
    <name type="scientific">Suhomyces tanzawaensis NRRL Y-17324</name>
    <dbReference type="NCBI Taxonomy" id="984487"/>
    <lineage>
        <taxon>Eukaryota</taxon>
        <taxon>Fungi</taxon>
        <taxon>Dikarya</taxon>
        <taxon>Ascomycota</taxon>
        <taxon>Saccharomycotina</taxon>
        <taxon>Pichiomycetes</taxon>
        <taxon>Debaryomycetaceae</taxon>
        <taxon>Suhomyces</taxon>
    </lineage>
</organism>
<dbReference type="GO" id="GO:0030983">
    <property type="term" value="F:mismatched DNA binding"/>
    <property type="evidence" value="ECO:0007669"/>
    <property type="project" value="TreeGrafter"/>
</dbReference>
<reference evidence="3" key="1">
    <citation type="submission" date="2016-05" db="EMBL/GenBank/DDBJ databases">
        <title>Comparative genomics of biotechnologically important yeasts.</title>
        <authorList>
            <consortium name="DOE Joint Genome Institute"/>
            <person name="Riley R."/>
            <person name="Haridas S."/>
            <person name="Wolfe K.H."/>
            <person name="Lopes M.R."/>
            <person name="Hittinger C.T."/>
            <person name="Goker M."/>
            <person name="Salamov A."/>
            <person name="Wisecaver J."/>
            <person name="Long T.M."/>
            <person name="Aerts A.L."/>
            <person name="Barry K."/>
            <person name="Choi C."/>
            <person name="Clum A."/>
            <person name="Coughlan A.Y."/>
            <person name="Deshpande S."/>
            <person name="Douglass A.P."/>
            <person name="Hanson S.J."/>
            <person name="Klenk H.-P."/>
            <person name="Labutti K."/>
            <person name="Lapidus A."/>
            <person name="Lindquist E."/>
            <person name="Lipzen A."/>
            <person name="Meier-Kolthoff J.P."/>
            <person name="Ohm R.A."/>
            <person name="Otillar R.P."/>
            <person name="Pangilinan J."/>
            <person name="Peng Y."/>
            <person name="Rokas A."/>
            <person name="Rosa C.A."/>
            <person name="Scheuner C."/>
            <person name="Sibirny A.A."/>
            <person name="Slot J.C."/>
            <person name="Stielow J.B."/>
            <person name="Sun H."/>
            <person name="Kurtzman C.P."/>
            <person name="Blackwell M."/>
            <person name="Grigoriev I.V."/>
            <person name="Jeffries T.W."/>
        </authorList>
    </citation>
    <scope>NUCLEOTIDE SEQUENCE [LARGE SCALE GENOMIC DNA]</scope>
    <source>
        <strain evidence="3">NRRL Y-17324</strain>
    </source>
</reference>
<dbReference type="EMBL" id="KV453911">
    <property type="protein sequence ID" value="ODV79910.1"/>
    <property type="molecule type" value="Genomic_DNA"/>
</dbReference>
<dbReference type="STRING" id="984487.A0A1E4SK92"/>
<dbReference type="Proteomes" id="UP000094285">
    <property type="component" value="Unassembled WGS sequence"/>
</dbReference>
<dbReference type="InterPro" id="IPR032566">
    <property type="entry name" value="Znf-C2HE"/>
</dbReference>
<accession>A0A1E4SK92</accession>
<dbReference type="Pfam" id="PF11969">
    <property type="entry name" value="DcpS_C"/>
    <property type="match status" value="1"/>
</dbReference>
<dbReference type="InterPro" id="IPR036265">
    <property type="entry name" value="HIT-like_sf"/>
</dbReference>
<dbReference type="RefSeq" id="XP_020065032.1">
    <property type="nucleotide sequence ID" value="XM_020211577.1"/>
</dbReference>
<evidence type="ECO:0000313" key="3">
    <source>
        <dbReference type="Proteomes" id="UP000094285"/>
    </source>
</evidence>
<dbReference type="GO" id="GO:0005634">
    <property type="term" value="C:nucleus"/>
    <property type="evidence" value="ECO:0007669"/>
    <property type="project" value="TreeGrafter"/>
</dbReference>
<dbReference type="GO" id="GO:0003697">
    <property type="term" value="F:single-stranded DNA binding"/>
    <property type="evidence" value="ECO:0007669"/>
    <property type="project" value="TreeGrafter"/>
</dbReference>
<dbReference type="GO" id="GO:0003725">
    <property type="term" value="F:double-stranded RNA binding"/>
    <property type="evidence" value="ECO:0007669"/>
    <property type="project" value="TreeGrafter"/>
</dbReference>
<evidence type="ECO:0000259" key="1">
    <source>
        <dbReference type="Pfam" id="PF16278"/>
    </source>
</evidence>
<dbReference type="GO" id="GO:0033699">
    <property type="term" value="F:DNA 5'-adenosine monophosphate hydrolase activity"/>
    <property type="evidence" value="ECO:0007669"/>
    <property type="project" value="EnsemblFungi"/>
</dbReference>